<dbReference type="SUPFAM" id="SSF57667">
    <property type="entry name" value="beta-beta-alpha zinc fingers"/>
    <property type="match status" value="1"/>
</dbReference>
<keyword evidence="5" id="KW-0805">Transcription regulation</keyword>
<dbReference type="InterPro" id="IPR003656">
    <property type="entry name" value="Znf_BED"/>
</dbReference>
<evidence type="ECO:0000256" key="1">
    <source>
        <dbReference type="ARBA" id="ARBA00004123"/>
    </source>
</evidence>
<evidence type="ECO:0000313" key="11">
    <source>
        <dbReference type="EMBL" id="CAD6198069.1"/>
    </source>
</evidence>
<evidence type="ECO:0000256" key="7">
    <source>
        <dbReference type="ARBA" id="ARBA00023242"/>
    </source>
</evidence>
<keyword evidence="12" id="KW-1185">Reference proteome</keyword>
<protein>
    <recommendedName>
        <fullName evidence="10">BED-type domain-containing protein</fullName>
    </recommendedName>
</protein>
<organism evidence="11 12">
    <name type="scientific">Caenorhabditis auriculariae</name>
    <dbReference type="NCBI Taxonomy" id="2777116"/>
    <lineage>
        <taxon>Eukaryota</taxon>
        <taxon>Metazoa</taxon>
        <taxon>Ecdysozoa</taxon>
        <taxon>Nematoda</taxon>
        <taxon>Chromadorea</taxon>
        <taxon>Rhabditida</taxon>
        <taxon>Rhabditina</taxon>
        <taxon>Rhabditomorpha</taxon>
        <taxon>Rhabditoidea</taxon>
        <taxon>Rhabditidae</taxon>
        <taxon>Peloderinae</taxon>
        <taxon>Caenorhabditis</taxon>
    </lineage>
</organism>
<dbReference type="OrthoDB" id="117690at2759"/>
<dbReference type="GO" id="GO:0005634">
    <property type="term" value="C:nucleus"/>
    <property type="evidence" value="ECO:0007669"/>
    <property type="project" value="UniProtKB-SubCell"/>
</dbReference>
<keyword evidence="3 8" id="KW-0863">Zinc-finger</keyword>
<evidence type="ECO:0000256" key="2">
    <source>
        <dbReference type="ARBA" id="ARBA00022723"/>
    </source>
</evidence>
<reference evidence="11" key="1">
    <citation type="submission" date="2020-10" db="EMBL/GenBank/DDBJ databases">
        <authorList>
            <person name="Kikuchi T."/>
        </authorList>
    </citation>
    <scope>NUCLEOTIDE SEQUENCE</scope>
    <source>
        <strain evidence="11">NKZ352</strain>
    </source>
</reference>
<dbReference type="PROSITE" id="PS50808">
    <property type="entry name" value="ZF_BED"/>
    <property type="match status" value="1"/>
</dbReference>
<dbReference type="GO" id="GO:0008270">
    <property type="term" value="F:zinc ion binding"/>
    <property type="evidence" value="ECO:0007669"/>
    <property type="project" value="UniProtKB-KW"/>
</dbReference>
<feature type="region of interest" description="Disordered" evidence="9">
    <location>
        <begin position="70"/>
        <end position="89"/>
    </location>
</feature>
<accession>A0A8S1HRT1</accession>
<evidence type="ECO:0000256" key="6">
    <source>
        <dbReference type="ARBA" id="ARBA00023163"/>
    </source>
</evidence>
<evidence type="ECO:0000256" key="8">
    <source>
        <dbReference type="PROSITE-ProRule" id="PRU00027"/>
    </source>
</evidence>
<dbReference type="Pfam" id="PF02892">
    <property type="entry name" value="zf-BED"/>
    <property type="match status" value="1"/>
</dbReference>
<dbReference type="SMART" id="SM00614">
    <property type="entry name" value="ZnF_BED"/>
    <property type="match status" value="1"/>
</dbReference>
<evidence type="ECO:0000256" key="5">
    <source>
        <dbReference type="ARBA" id="ARBA00023015"/>
    </source>
</evidence>
<dbReference type="Proteomes" id="UP000835052">
    <property type="component" value="Unassembled WGS sequence"/>
</dbReference>
<keyword evidence="4" id="KW-0862">Zinc</keyword>
<proteinExistence type="predicted"/>
<dbReference type="EMBL" id="CAJGYM010000114">
    <property type="protein sequence ID" value="CAD6198069.1"/>
    <property type="molecule type" value="Genomic_DNA"/>
</dbReference>
<feature type="compositionally biased region" description="Low complexity" evidence="9">
    <location>
        <begin position="196"/>
        <end position="210"/>
    </location>
</feature>
<dbReference type="PANTHER" id="PTHR46481:SF10">
    <property type="entry name" value="ZINC FINGER BED DOMAIN-CONTAINING PROTEIN 39"/>
    <property type="match status" value="1"/>
</dbReference>
<evidence type="ECO:0000256" key="4">
    <source>
        <dbReference type="ARBA" id="ARBA00022833"/>
    </source>
</evidence>
<keyword evidence="7" id="KW-0539">Nucleus</keyword>
<dbReference type="InterPro" id="IPR036236">
    <property type="entry name" value="Znf_C2H2_sf"/>
</dbReference>
<name>A0A8S1HRT1_9PELO</name>
<keyword evidence="6" id="KW-0804">Transcription</keyword>
<feature type="region of interest" description="Disordered" evidence="9">
    <location>
        <begin position="186"/>
        <end position="210"/>
    </location>
</feature>
<comment type="caution">
    <text evidence="11">The sequence shown here is derived from an EMBL/GenBank/DDBJ whole genome shotgun (WGS) entry which is preliminary data.</text>
</comment>
<evidence type="ECO:0000256" key="9">
    <source>
        <dbReference type="SAM" id="MobiDB-lite"/>
    </source>
</evidence>
<dbReference type="PANTHER" id="PTHR46481">
    <property type="entry name" value="ZINC FINGER BED DOMAIN-CONTAINING PROTEIN 4"/>
    <property type="match status" value="1"/>
</dbReference>
<evidence type="ECO:0000256" key="3">
    <source>
        <dbReference type="ARBA" id="ARBA00022771"/>
    </source>
</evidence>
<gene>
    <name evidence="11" type="ORF">CAUJ_LOCUS13976</name>
</gene>
<keyword evidence="2" id="KW-0479">Metal-binding</keyword>
<comment type="subcellular location">
    <subcellularLocation>
        <location evidence="1">Nucleus</location>
    </subcellularLocation>
</comment>
<evidence type="ECO:0000259" key="10">
    <source>
        <dbReference type="PROSITE" id="PS50808"/>
    </source>
</evidence>
<dbReference type="GO" id="GO:0009791">
    <property type="term" value="P:post-embryonic development"/>
    <property type="evidence" value="ECO:0007669"/>
    <property type="project" value="UniProtKB-ARBA"/>
</dbReference>
<sequence>MQAQSPFASLAAVATSSPMTSAGATLGSPVSLASFPSAFAAFASQLRTTQLQTLLQSQVAALQSRPFQPTVIEGKRTPQDYPPARKRVGGSTVKTAKVWRFFDELPTPEQAAECRICRKKIKATNSSTTGMIRHLRSCHVQEYQLVQEARQSSMIVKMELPEEKARAKLLREMNDKVTSGMVNHVNRKEQQESQKSPSASSSASDTASSTTSSLFAPNLVLPPLPPSGLPAPKALKPLVMPIHVKCEATEVEEEVEKPTDLTVKTSAFSALFPTSITSSDEKADQRRREEEQYKIHMQVALMLLLDQHPPQLVDRPGFRSLIRFILPDYHMPSATVFQSTICPQLLNQMRQQIGAIFNVNNPISNPFDDGNGVASASVAVETFSEPKGDGSFEEQHIEVSDEPEPEDDDCESASSIDCEANNFSSIEIASFLQLVGNAAPQEELTSLLSVVHNVCRYFEARPQILAKLLTPPVEKPSPLRELEFVSNNMTLITAYIREHPDMELLPLSTAQSNLLAVVVQRLLTI</sequence>
<dbReference type="InterPro" id="IPR052035">
    <property type="entry name" value="ZnF_BED_domain_contain"/>
</dbReference>
<feature type="domain" description="BED-type" evidence="10">
    <location>
        <begin position="93"/>
        <end position="146"/>
    </location>
</feature>
<dbReference type="AlphaFoldDB" id="A0A8S1HRT1"/>
<dbReference type="GO" id="GO:0003677">
    <property type="term" value="F:DNA binding"/>
    <property type="evidence" value="ECO:0007669"/>
    <property type="project" value="InterPro"/>
</dbReference>
<evidence type="ECO:0000313" key="12">
    <source>
        <dbReference type="Proteomes" id="UP000835052"/>
    </source>
</evidence>